<proteinExistence type="predicted"/>
<evidence type="ECO:0000313" key="2">
    <source>
        <dbReference type="EMBL" id="KTD79724.1"/>
    </source>
</evidence>
<sequence>MLKKTTLAVFVLALSGVAGAGTMGPTCAPGHVTVPCEAKLWDVGVQALYLRQIHDADKAYQHDVLPFNGYREATNEWDWGYRLAGSYHFNTGNDVTMTWIHYTNNSNPDGFVGLIPFSPLLPPLSSSYSLQNTTYFNQVNLVVGEHTDFGLVKHIRFYGGLQYASVDSQAIASYSQSPVQLVSSGVTAIYQYDKSDFNGVGPVAGIDYSYDLTSSFSLTANAAGSILYGTTRLDNEFTGKPVGIVLADRYGSKKAIVPSMEVKLGVNYVHALAQGQLNLEGGYQLVNYFNALQSLGIDGYTTNRIVSSDYALSGPYFGVKYLGNA</sequence>
<reference evidence="2 3" key="1">
    <citation type="submission" date="2015-11" db="EMBL/GenBank/DDBJ databases">
        <title>Genomic analysis of 38 Legionella species identifies large and diverse effector repertoires.</title>
        <authorList>
            <person name="Burstein D."/>
            <person name="Amaro F."/>
            <person name="Zusman T."/>
            <person name="Lifshitz Z."/>
            <person name="Cohen O."/>
            <person name="Gilbert J.A."/>
            <person name="Pupko T."/>
            <person name="Shuman H.A."/>
            <person name="Segal G."/>
        </authorList>
    </citation>
    <scope>NUCLEOTIDE SEQUENCE [LARGE SCALE GENOMIC DNA]</scope>
    <source>
        <strain evidence="2 3">ATCC 49508</strain>
    </source>
</reference>
<dbReference type="InterPro" id="IPR007825">
    <property type="entry name" value="Major_OMP_Legionella"/>
</dbReference>
<comment type="caution">
    <text evidence="2">The sequence shown here is derived from an EMBL/GenBank/DDBJ whole genome shotgun (WGS) entry which is preliminary data.</text>
</comment>
<dbReference type="Pfam" id="PF05150">
    <property type="entry name" value="Legionella_OMP"/>
    <property type="match status" value="1"/>
</dbReference>
<keyword evidence="1" id="KW-0732">Signal</keyword>
<feature type="chain" id="PRO_5006919688" evidence="1">
    <location>
        <begin position="21"/>
        <end position="325"/>
    </location>
</feature>
<gene>
    <name evidence="2" type="ORF">Lwor_1238</name>
</gene>
<feature type="signal peptide" evidence="1">
    <location>
        <begin position="1"/>
        <end position="20"/>
    </location>
</feature>
<accession>A0A0W1AEG6</accession>
<protein>
    <submittedName>
        <fullName evidence="2">Outer membrane protein</fullName>
    </submittedName>
</protein>
<dbReference type="RefSeq" id="WP_058493048.1">
    <property type="nucleotide sequence ID" value="NZ_CBCRUR010000001.1"/>
</dbReference>
<organism evidence="2 3">
    <name type="scientific">Legionella worsleiensis</name>
    <dbReference type="NCBI Taxonomy" id="45076"/>
    <lineage>
        <taxon>Bacteria</taxon>
        <taxon>Pseudomonadati</taxon>
        <taxon>Pseudomonadota</taxon>
        <taxon>Gammaproteobacteria</taxon>
        <taxon>Legionellales</taxon>
        <taxon>Legionellaceae</taxon>
        <taxon>Legionella</taxon>
    </lineage>
</organism>
<dbReference type="STRING" id="45076.Lwor_1238"/>
<dbReference type="AlphaFoldDB" id="A0A0W1AEG6"/>
<evidence type="ECO:0000313" key="3">
    <source>
        <dbReference type="Proteomes" id="UP000054662"/>
    </source>
</evidence>
<dbReference type="EMBL" id="LNZC01000012">
    <property type="protein sequence ID" value="KTD79724.1"/>
    <property type="molecule type" value="Genomic_DNA"/>
</dbReference>
<dbReference type="Proteomes" id="UP000054662">
    <property type="component" value="Unassembled WGS sequence"/>
</dbReference>
<keyword evidence="3" id="KW-1185">Reference proteome</keyword>
<name>A0A0W1AEG6_9GAMM</name>
<evidence type="ECO:0000256" key="1">
    <source>
        <dbReference type="SAM" id="SignalP"/>
    </source>
</evidence>
<dbReference type="PATRIC" id="fig|45076.6.peg.1351"/>
<dbReference type="OrthoDB" id="5653740at2"/>